<dbReference type="AlphaFoldDB" id="A0A4Z2HS07"/>
<keyword evidence="2" id="KW-1185">Reference proteome</keyword>
<accession>A0A4Z2HS07</accession>
<protein>
    <submittedName>
        <fullName evidence="1">Uncharacterized protein</fullName>
    </submittedName>
</protein>
<evidence type="ECO:0000313" key="1">
    <source>
        <dbReference type="EMBL" id="TNN68629.1"/>
    </source>
</evidence>
<proteinExistence type="predicted"/>
<dbReference type="Proteomes" id="UP000314294">
    <property type="component" value="Unassembled WGS sequence"/>
</dbReference>
<name>A0A4Z2HS07_9TELE</name>
<sequence>MTLTALHQFQELVTLHSLIGKTTKAPGIKRTEDINTCMLKSLRKPVFMAASHCIPLRVVLTHLVAWSSNEEPVVDL</sequence>
<gene>
    <name evidence="1" type="ORF">EYF80_021143</name>
</gene>
<evidence type="ECO:0000313" key="2">
    <source>
        <dbReference type="Proteomes" id="UP000314294"/>
    </source>
</evidence>
<organism evidence="1 2">
    <name type="scientific">Liparis tanakae</name>
    <name type="common">Tanaka's snailfish</name>
    <dbReference type="NCBI Taxonomy" id="230148"/>
    <lineage>
        <taxon>Eukaryota</taxon>
        <taxon>Metazoa</taxon>
        <taxon>Chordata</taxon>
        <taxon>Craniata</taxon>
        <taxon>Vertebrata</taxon>
        <taxon>Euteleostomi</taxon>
        <taxon>Actinopterygii</taxon>
        <taxon>Neopterygii</taxon>
        <taxon>Teleostei</taxon>
        <taxon>Neoteleostei</taxon>
        <taxon>Acanthomorphata</taxon>
        <taxon>Eupercaria</taxon>
        <taxon>Perciformes</taxon>
        <taxon>Cottioidei</taxon>
        <taxon>Cottales</taxon>
        <taxon>Liparidae</taxon>
        <taxon>Liparis</taxon>
    </lineage>
</organism>
<reference evidence="1 2" key="1">
    <citation type="submission" date="2019-03" db="EMBL/GenBank/DDBJ databases">
        <title>First draft genome of Liparis tanakae, snailfish: a comprehensive survey of snailfish specific genes.</title>
        <authorList>
            <person name="Kim W."/>
            <person name="Song I."/>
            <person name="Jeong J.-H."/>
            <person name="Kim D."/>
            <person name="Kim S."/>
            <person name="Ryu S."/>
            <person name="Song J.Y."/>
            <person name="Lee S.K."/>
        </authorList>
    </citation>
    <scope>NUCLEOTIDE SEQUENCE [LARGE SCALE GENOMIC DNA]</scope>
    <source>
        <tissue evidence="1">Muscle</tissue>
    </source>
</reference>
<comment type="caution">
    <text evidence="1">The sequence shown here is derived from an EMBL/GenBank/DDBJ whole genome shotgun (WGS) entry which is preliminary data.</text>
</comment>
<dbReference type="EMBL" id="SRLO01000187">
    <property type="protein sequence ID" value="TNN68629.1"/>
    <property type="molecule type" value="Genomic_DNA"/>
</dbReference>